<keyword evidence="3" id="KW-1185">Reference proteome</keyword>
<dbReference type="NCBIfam" id="TIGR00229">
    <property type="entry name" value="sensory_box"/>
    <property type="match status" value="1"/>
</dbReference>
<dbReference type="InterPro" id="IPR013655">
    <property type="entry name" value="PAS_fold_3"/>
</dbReference>
<dbReference type="Gene3D" id="3.30.450.20">
    <property type="entry name" value="PAS domain"/>
    <property type="match status" value="1"/>
</dbReference>
<dbReference type="InterPro" id="IPR035965">
    <property type="entry name" value="PAS-like_dom_sf"/>
</dbReference>
<dbReference type="Proteomes" id="UP001157947">
    <property type="component" value="Unassembled WGS sequence"/>
</dbReference>
<sequence>MIEVPDNEFLVSKTNEKGIITYANTTFIKVSGYTEEELVGKNHNMVRHPDMPRTIFKLLWDTIKEGKEFWGYVKNRAKNGDYYWVFAHVTPSYDETGRRIIGYQSDRRKPRREAVEKAEALYRKILEAEKIGGMQAGERLLNQVLNESGMSYEEFVWTL</sequence>
<dbReference type="InterPro" id="IPR000014">
    <property type="entry name" value="PAS"/>
</dbReference>
<comment type="caution">
    <text evidence="2">The sequence shown here is derived from an EMBL/GenBank/DDBJ whole genome shotgun (WGS) entry which is preliminary data.</text>
</comment>
<reference evidence="2" key="1">
    <citation type="submission" date="2017-05" db="EMBL/GenBank/DDBJ databases">
        <authorList>
            <person name="Varghese N."/>
            <person name="Submissions S."/>
        </authorList>
    </citation>
    <scope>NUCLEOTIDE SEQUENCE</scope>
    <source>
        <strain evidence="2">DSM 18763</strain>
    </source>
</reference>
<dbReference type="CDD" id="cd00130">
    <property type="entry name" value="PAS"/>
    <property type="match status" value="1"/>
</dbReference>
<protein>
    <submittedName>
        <fullName evidence="2">PAS domain S-box-containing protein</fullName>
    </submittedName>
</protein>
<evidence type="ECO:0000259" key="1">
    <source>
        <dbReference type="PROSITE" id="PS50112"/>
    </source>
</evidence>
<evidence type="ECO:0000313" key="3">
    <source>
        <dbReference type="Proteomes" id="UP001157947"/>
    </source>
</evidence>
<gene>
    <name evidence="2" type="ORF">SAMN06264868_11810</name>
</gene>
<dbReference type="AlphaFoldDB" id="A0AA45WNS8"/>
<dbReference type="Pfam" id="PF08447">
    <property type="entry name" value="PAS_3"/>
    <property type="match status" value="1"/>
</dbReference>
<dbReference type="PROSITE" id="PS50112">
    <property type="entry name" value="PAS"/>
    <property type="match status" value="1"/>
</dbReference>
<evidence type="ECO:0000313" key="2">
    <source>
        <dbReference type="EMBL" id="SMP18814.1"/>
    </source>
</evidence>
<dbReference type="EMBL" id="FXTX01000018">
    <property type="protein sequence ID" value="SMP18814.1"/>
    <property type="molecule type" value="Genomic_DNA"/>
</dbReference>
<name>A0AA45WNS8_9AQUI</name>
<dbReference type="RefSeq" id="WP_265134924.1">
    <property type="nucleotide sequence ID" value="NZ_FXTX01000018.1"/>
</dbReference>
<dbReference type="SUPFAM" id="SSF55785">
    <property type="entry name" value="PYP-like sensor domain (PAS domain)"/>
    <property type="match status" value="1"/>
</dbReference>
<feature type="domain" description="PAS" evidence="1">
    <location>
        <begin position="15"/>
        <end position="66"/>
    </location>
</feature>
<accession>A0AA45WNS8</accession>
<organism evidence="2 3">
    <name type="scientific">Venenivibrio stagnispumantis</name>
    <dbReference type="NCBI Taxonomy" id="407998"/>
    <lineage>
        <taxon>Bacteria</taxon>
        <taxon>Pseudomonadati</taxon>
        <taxon>Aquificota</taxon>
        <taxon>Aquificia</taxon>
        <taxon>Aquificales</taxon>
        <taxon>Hydrogenothermaceae</taxon>
        <taxon>Venenivibrio</taxon>
    </lineage>
</organism>
<proteinExistence type="predicted"/>